<evidence type="ECO:0000313" key="1">
    <source>
        <dbReference type="EMBL" id="MCQ6958777.1"/>
    </source>
</evidence>
<keyword evidence="2" id="KW-1185">Reference proteome</keyword>
<dbReference type="Proteomes" id="UP001204376">
    <property type="component" value="Unassembled WGS sequence"/>
</dbReference>
<dbReference type="EMBL" id="JANHOH010000002">
    <property type="protein sequence ID" value="MCQ6958777.1"/>
    <property type="molecule type" value="Genomic_DNA"/>
</dbReference>
<protein>
    <submittedName>
        <fullName evidence="1">Uncharacterized protein</fullName>
    </submittedName>
</protein>
<sequence>MKNKTNGFGTSVPPLKDHVLIYFLQKGAKEEDALNFYGHFHKRKWRNNRHAQLCNWKIAAWNWILNIEIEESNSIKILS</sequence>
<proteinExistence type="predicted"/>
<evidence type="ECO:0000313" key="2">
    <source>
        <dbReference type="Proteomes" id="UP001204376"/>
    </source>
</evidence>
<dbReference type="RefSeq" id="WP_256538974.1">
    <property type="nucleotide sequence ID" value="NZ_JANHOH010000002.1"/>
</dbReference>
<reference evidence="1 2" key="1">
    <citation type="submission" date="2022-07" db="EMBL/GenBank/DDBJ databases">
        <title>Mucilaginibacter sp. JC4.</title>
        <authorList>
            <person name="Le V."/>
            <person name="Ko S.-R."/>
            <person name="Ahn C.-Y."/>
            <person name="Oh H.-M."/>
        </authorList>
    </citation>
    <scope>NUCLEOTIDE SEQUENCE [LARGE SCALE GENOMIC DNA]</scope>
    <source>
        <strain evidence="1 2">JC4</strain>
    </source>
</reference>
<accession>A0ABT1T2N1</accession>
<comment type="caution">
    <text evidence="1">The sequence shown here is derived from an EMBL/GenBank/DDBJ whole genome shotgun (WGS) entry which is preliminary data.</text>
</comment>
<gene>
    <name evidence="1" type="ORF">NPE20_12445</name>
</gene>
<organism evidence="1 2">
    <name type="scientific">Mucilaginibacter aquariorum</name>
    <dbReference type="NCBI Taxonomy" id="2967225"/>
    <lineage>
        <taxon>Bacteria</taxon>
        <taxon>Pseudomonadati</taxon>
        <taxon>Bacteroidota</taxon>
        <taxon>Sphingobacteriia</taxon>
        <taxon>Sphingobacteriales</taxon>
        <taxon>Sphingobacteriaceae</taxon>
        <taxon>Mucilaginibacter</taxon>
    </lineage>
</organism>
<name>A0ABT1T2N1_9SPHI</name>